<organism evidence="2 3">
    <name type="scientific">Leersia perrieri</name>
    <dbReference type="NCBI Taxonomy" id="77586"/>
    <lineage>
        <taxon>Eukaryota</taxon>
        <taxon>Viridiplantae</taxon>
        <taxon>Streptophyta</taxon>
        <taxon>Embryophyta</taxon>
        <taxon>Tracheophyta</taxon>
        <taxon>Spermatophyta</taxon>
        <taxon>Magnoliopsida</taxon>
        <taxon>Liliopsida</taxon>
        <taxon>Poales</taxon>
        <taxon>Poaceae</taxon>
        <taxon>BOP clade</taxon>
        <taxon>Oryzoideae</taxon>
        <taxon>Oryzeae</taxon>
        <taxon>Oryzinae</taxon>
        <taxon>Leersia</taxon>
    </lineage>
</organism>
<reference evidence="2 3" key="1">
    <citation type="submission" date="2012-08" db="EMBL/GenBank/DDBJ databases">
        <title>Oryza genome evolution.</title>
        <authorList>
            <person name="Wing R.A."/>
        </authorList>
    </citation>
    <scope>NUCLEOTIDE SEQUENCE</scope>
</reference>
<reference evidence="2" key="3">
    <citation type="submission" date="2015-04" db="UniProtKB">
        <authorList>
            <consortium name="EnsemblPlants"/>
        </authorList>
    </citation>
    <scope>IDENTIFICATION</scope>
</reference>
<name>A0A0D9XZM1_9ORYZ</name>
<evidence type="ECO:0000313" key="2">
    <source>
        <dbReference type="EnsemblPlants" id="LPERR12G10890.1"/>
    </source>
</evidence>
<protein>
    <submittedName>
        <fullName evidence="2">Uncharacterized protein</fullName>
    </submittedName>
</protein>
<dbReference type="Gramene" id="LPERR12G10890.1">
    <property type="protein sequence ID" value="LPERR12G10890.1"/>
    <property type="gene ID" value="LPERR12G10890"/>
</dbReference>
<dbReference type="HOGENOM" id="CLU_2797597_0_0_1"/>
<dbReference type="AlphaFoldDB" id="A0A0D9XZM1"/>
<proteinExistence type="predicted"/>
<evidence type="ECO:0000313" key="3">
    <source>
        <dbReference type="Proteomes" id="UP000032180"/>
    </source>
</evidence>
<feature type="compositionally biased region" description="Polar residues" evidence="1">
    <location>
        <begin position="1"/>
        <end position="26"/>
    </location>
</feature>
<sequence length="68" mass="7288">MAPESYGSQTHLPGNYFCDSTDSPGSSKLEEQDKDFRAFAGREIGSTVDMSKSLNEDNAGVVVLELGT</sequence>
<reference evidence="3" key="2">
    <citation type="submission" date="2013-12" db="EMBL/GenBank/DDBJ databases">
        <authorList>
            <person name="Yu Y."/>
            <person name="Lee S."/>
            <person name="de Baynast K."/>
            <person name="Wissotski M."/>
            <person name="Liu L."/>
            <person name="Talag J."/>
            <person name="Goicoechea J."/>
            <person name="Angelova A."/>
            <person name="Jetty R."/>
            <person name="Kudrna D."/>
            <person name="Golser W."/>
            <person name="Rivera L."/>
            <person name="Zhang J."/>
            <person name="Wing R."/>
        </authorList>
    </citation>
    <scope>NUCLEOTIDE SEQUENCE</scope>
</reference>
<keyword evidence="3" id="KW-1185">Reference proteome</keyword>
<dbReference type="EnsemblPlants" id="LPERR12G10890.1">
    <property type="protein sequence ID" value="LPERR12G10890.1"/>
    <property type="gene ID" value="LPERR12G10890"/>
</dbReference>
<accession>A0A0D9XZM1</accession>
<feature type="region of interest" description="Disordered" evidence="1">
    <location>
        <begin position="1"/>
        <end position="32"/>
    </location>
</feature>
<evidence type="ECO:0000256" key="1">
    <source>
        <dbReference type="SAM" id="MobiDB-lite"/>
    </source>
</evidence>
<dbReference type="Proteomes" id="UP000032180">
    <property type="component" value="Chromosome 12"/>
</dbReference>